<feature type="domain" description="CBS" evidence="3">
    <location>
        <begin position="244"/>
        <end position="302"/>
    </location>
</feature>
<evidence type="ECO:0000256" key="2">
    <source>
        <dbReference type="SAM" id="Phobius"/>
    </source>
</evidence>
<dbReference type="SUPFAM" id="SSF54631">
    <property type="entry name" value="CBS-domain pair"/>
    <property type="match status" value="1"/>
</dbReference>
<dbReference type="InterPro" id="IPR007065">
    <property type="entry name" value="HPP"/>
</dbReference>
<feature type="transmembrane region" description="Helical" evidence="2">
    <location>
        <begin position="20"/>
        <end position="42"/>
    </location>
</feature>
<dbReference type="Proteomes" id="UP000885750">
    <property type="component" value="Unassembled WGS sequence"/>
</dbReference>
<keyword evidence="2" id="KW-1133">Transmembrane helix</keyword>
<dbReference type="InterPro" id="IPR058581">
    <property type="entry name" value="TM_HPP"/>
</dbReference>
<organism evidence="4">
    <name type="scientific">Leucothrix mucor</name>
    <dbReference type="NCBI Taxonomy" id="45248"/>
    <lineage>
        <taxon>Bacteria</taxon>
        <taxon>Pseudomonadati</taxon>
        <taxon>Pseudomonadota</taxon>
        <taxon>Gammaproteobacteria</taxon>
        <taxon>Thiotrichales</taxon>
        <taxon>Thiotrichaceae</taxon>
        <taxon>Leucothrix</taxon>
    </lineage>
</organism>
<evidence type="ECO:0000259" key="3">
    <source>
        <dbReference type="PROSITE" id="PS51371"/>
    </source>
</evidence>
<feature type="domain" description="CBS" evidence="3">
    <location>
        <begin position="328"/>
        <end position="384"/>
    </location>
</feature>
<evidence type="ECO:0000313" key="4">
    <source>
        <dbReference type="EMBL" id="HFC91606.1"/>
    </source>
</evidence>
<dbReference type="CDD" id="cd04600">
    <property type="entry name" value="CBS_pair_HPP_assoc"/>
    <property type="match status" value="1"/>
</dbReference>
<proteinExistence type="predicted"/>
<dbReference type="AlphaFoldDB" id="A0A7V2SY64"/>
<comment type="caution">
    <text evidence="4">The sequence shown here is derived from an EMBL/GenBank/DDBJ whole genome shotgun (WGS) entry which is preliminary data.</text>
</comment>
<protein>
    <submittedName>
        <fullName evidence="4">HPP family protein</fullName>
    </submittedName>
</protein>
<feature type="transmembrane region" description="Helical" evidence="2">
    <location>
        <begin position="73"/>
        <end position="90"/>
    </location>
</feature>
<reference evidence="4" key="1">
    <citation type="journal article" date="2020" name="mSystems">
        <title>Genome- and Community-Level Interaction Insights into Carbon Utilization and Element Cycling Functions of Hydrothermarchaeota in Hydrothermal Sediment.</title>
        <authorList>
            <person name="Zhou Z."/>
            <person name="Liu Y."/>
            <person name="Xu W."/>
            <person name="Pan J."/>
            <person name="Luo Z.H."/>
            <person name="Li M."/>
        </authorList>
    </citation>
    <scope>NUCLEOTIDE SEQUENCE [LARGE SCALE GENOMIC DNA]</scope>
    <source>
        <strain evidence="4">HyVt-493</strain>
    </source>
</reference>
<dbReference type="EMBL" id="DRMS01000089">
    <property type="protein sequence ID" value="HFC91606.1"/>
    <property type="molecule type" value="Genomic_DNA"/>
</dbReference>
<dbReference type="PANTHER" id="PTHR33741:SF5">
    <property type="entry name" value="TRANSMEMBRANE PROTEIN DDB_G0269096-RELATED"/>
    <property type="match status" value="1"/>
</dbReference>
<dbReference type="SMART" id="SM00116">
    <property type="entry name" value="CBS"/>
    <property type="match status" value="2"/>
</dbReference>
<keyword evidence="2" id="KW-0472">Membrane</keyword>
<feature type="transmembrane region" description="Helical" evidence="2">
    <location>
        <begin position="49"/>
        <end position="67"/>
    </location>
</feature>
<keyword evidence="1" id="KW-0129">CBS domain</keyword>
<dbReference type="PROSITE" id="PS51371">
    <property type="entry name" value="CBS"/>
    <property type="match status" value="2"/>
</dbReference>
<sequence>MNTFLRLFTPPANTTSLKEKMLSGFASLLAISLVLFSSSFFLLTEDTPWIVASMGASAVLLFAVPLGPLSQPWSFVGGHLLSGFIGITVAKLVPDMLIASALAVSLAIFVMYVTSCLHPPGGATALSAVVGSSAVHDLGYAYLVTPVALNVFVMLVFALFINNLLPGRYYPNTLKAYREEKNKSLGDDKIQASLSISRENIKYALKEMGEFVDISNDNLGRIFNLSAAHARRQRMGEVLIGDIMTRSVVKAEYGDNVEDLWMLMAKHKIRSIPIVDKHNRIQGIITISDFLNQVKTPTIEPLKIRFENFLKRSKSTETDKPEYAGHLMNKEVITVHPDQHILDLFPIFYEKGIHHLPVVDNDNKLLGMTTPKNLLIALHADLRSL</sequence>
<dbReference type="Pfam" id="PF04982">
    <property type="entry name" value="TM_HPP"/>
    <property type="match status" value="1"/>
</dbReference>
<name>A0A7V2SY64_LEUMU</name>
<dbReference type="Gene3D" id="3.10.580.10">
    <property type="entry name" value="CBS-domain"/>
    <property type="match status" value="1"/>
</dbReference>
<dbReference type="PANTHER" id="PTHR33741">
    <property type="entry name" value="TRANSMEMBRANE PROTEIN DDB_G0269096-RELATED"/>
    <property type="match status" value="1"/>
</dbReference>
<feature type="transmembrane region" description="Helical" evidence="2">
    <location>
        <begin position="97"/>
        <end position="120"/>
    </location>
</feature>
<dbReference type="Pfam" id="PF00571">
    <property type="entry name" value="CBS"/>
    <property type="match status" value="2"/>
</dbReference>
<feature type="transmembrane region" description="Helical" evidence="2">
    <location>
        <begin position="140"/>
        <end position="165"/>
    </location>
</feature>
<dbReference type="InterPro" id="IPR000644">
    <property type="entry name" value="CBS_dom"/>
</dbReference>
<evidence type="ECO:0000256" key="1">
    <source>
        <dbReference type="PROSITE-ProRule" id="PRU00703"/>
    </source>
</evidence>
<keyword evidence="2" id="KW-0812">Transmembrane</keyword>
<accession>A0A7V2SY64</accession>
<gene>
    <name evidence="4" type="ORF">ENJ51_02200</name>
</gene>
<dbReference type="InterPro" id="IPR046342">
    <property type="entry name" value="CBS_dom_sf"/>
</dbReference>